<name>A0A2T3FYQ6_9FIRM</name>
<dbReference type="NCBIfam" id="TIGR04350">
    <property type="entry name" value="C_S_lyase_PatB"/>
    <property type="match status" value="1"/>
</dbReference>
<sequence length="387" mass="44886">MYDFSKITNRFNTNSYKWDVKENELPMWVADMDFETAPAIINALHKRVDHKIFGYNTVPDDYFEAYQNWWERRHHFYMKKEWMMFVTGVVPAISSVVRKVTTVGENVLIMSPVYNIFYNSILNNGRHVLSSDLVFDGKEYHIDFEDLERKLALSQTTLMIFCNPHNPIGKIWDKETLQKIGDLCAKHHVTVLSDEIHCDITNPQKEYIPFASVSKTNLENTIMCIAPTKAFNMAGMQTACIVVANEVLRHKVNRGINTDEVAEPNSFAICATKAAFNQSEDWLNELNQYIQKNKDYAISFIQKEMNDVYVVPTEATYLLWIDCHKVCMDSVELTSFIREKTGLYVSDGLEYGENGKAFIRMNVACPFERLKDGLNRFKEGIYLYQNK</sequence>
<dbReference type="Gene3D" id="3.40.640.10">
    <property type="entry name" value="Type I PLP-dependent aspartate aminotransferase-like (Major domain)"/>
    <property type="match status" value="1"/>
</dbReference>
<evidence type="ECO:0000256" key="3">
    <source>
        <dbReference type="ARBA" id="ARBA00022898"/>
    </source>
</evidence>
<dbReference type="Pfam" id="PF00155">
    <property type="entry name" value="Aminotran_1_2"/>
    <property type="match status" value="1"/>
</dbReference>
<evidence type="ECO:0000256" key="4">
    <source>
        <dbReference type="ARBA" id="ARBA00023239"/>
    </source>
</evidence>
<dbReference type="EMBL" id="PYLP01000007">
    <property type="protein sequence ID" value="PST40392.1"/>
    <property type="molecule type" value="Genomic_DNA"/>
</dbReference>
<evidence type="ECO:0000256" key="1">
    <source>
        <dbReference type="ARBA" id="ARBA00001933"/>
    </source>
</evidence>
<evidence type="ECO:0000259" key="6">
    <source>
        <dbReference type="Pfam" id="PF00155"/>
    </source>
</evidence>
<dbReference type="InterPro" id="IPR004839">
    <property type="entry name" value="Aminotransferase_I/II_large"/>
</dbReference>
<comment type="cofactor">
    <cofactor evidence="1">
        <name>pyridoxal 5'-phosphate</name>
        <dbReference type="ChEBI" id="CHEBI:597326"/>
    </cofactor>
</comment>
<accession>A0A2T3FYQ6</accession>
<protein>
    <recommendedName>
        <fullName evidence="2">cysteine-S-conjugate beta-lyase</fullName>
        <ecNumber evidence="2">4.4.1.13</ecNumber>
    </recommendedName>
</protein>
<keyword evidence="8" id="KW-1185">Reference proteome</keyword>
<dbReference type="InterPro" id="IPR015424">
    <property type="entry name" value="PyrdxlP-dep_Trfase"/>
</dbReference>
<dbReference type="EC" id="4.4.1.13" evidence="2"/>
<reference evidence="8" key="1">
    <citation type="submission" date="2018-03" db="EMBL/GenBank/DDBJ databases">
        <title>Lachnoclostridium SNUG30370 gen.nov., sp.nov., isolated from human faeces.</title>
        <authorList>
            <person name="Seo B."/>
            <person name="Jeon K."/>
            <person name="Ko G."/>
        </authorList>
    </citation>
    <scope>NUCLEOTIDE SEQUENCE [LARGE SCALE GENOMIC DNA]</scope>
    <source>
        <strain evidence="8">SNUG30370</strain>
    </source>
</reference>
<dbReference type="Gene3D" id="3.90.1150.10">
    <property type="entry name" value="Aspartate Aminotransferase, domain 1"/>
    <property type="match status" value="1"/>
</dbReference>
<dbReference type="AlphaFoldDB" id="A0A2T3FYQ6"/>
<proteinExistence type="inferred from homology"/>
<gene>
    <name evidence="7" type="ORF">C7U55_07205</name>
</gene>
<evidence type="ECO:0000256" key="2">
    <source>
        <dbReference type="ARBA" id="ARBA00012224"/>
    </source>
</evidence>
<dbReference type="SUPFAM" id="SSF53383">
    <property type="entry name" value="PLP-dependent transferases"/>
    <property type="match status" value="1"/>
</dbReference>
<dbReference type="GO" id="GO:0030170">
    <property type="term" value="F:pyridoxal phosphate binding"/>
    <property type="evidence" value="ECO:0007669"/>
    <property type="project" value="InterPro"/>
</dbReference>
<keyword evidence="3" id="KW-0663">Pyridoxal phosphate</keyword>
<dbReference type="PANTHER" id="PTHR43525">
    <property type="entry name" value="PROTEIN MALY"/>
    <property type="match status" value="1"/>
</dbReference>
<dbReference type="InterPro" id="IPR015422">
    <property type="entry name" value="PyrdxlP-dep_Trfase_small"/>
</dbReference>
<comment type="similarity">
    <text evidence="5">Belongs to the class-II pyridoxal-phosphate-dependent aminotransferase family. MalY/PatB cystathionine beta-lyase subfamily.</text>
</comment>
<keyword evidence="4 7" id="KW-0456">Lyase</keyword>
<evidence type="ECO:0000313" key="7">
    <source>
        <dbReference type="EMBL" id="PST40392.1"/>
    </source>
</evidence>
<dbReference type="PANTHER" id="PTHR43525:SF1">
    <property type="entry name" value="PROTEIN MALY"/>
    <property type="match status" value="1"/>
</dbReference>
<organism evidence="7 8">
    <name type="scientific">Faecalibacillus faecis</name>
    <dbReference type="NCBI Taxonomy" id="1982628"/>
    <lineage>
        <taxon>Bacteria</taxon>
        <taxon>Bacillati</taxon>
        <taxon>Bacillota</taxon>
        <taxon>Erysipelotrichia</taxon>
        <taxon>Erysipelotrichales</taxon>
        <taxon>Coprobacillaceae</taxon>
        <taxon>Faecalibacillus</taxon>
    </lineage>
</organism>
<dbReference type="RefSeq" id="WP_106987993.1">
    <property type="nucleotide sequence ID" value="NZ_JBBNHF010000011.1"/>
</dbReference>
<dbReference type="InterPro" id="IPR015421">
    <property type="entry name" value="PyrdxlP-dep_Trfase_major"/>
</dbReference>
<evidence type="ECO:0000313" key="8">
    <source>
        <dbReference type="Proteomes" id="UP000241201"/>
    </source>
</evidence>
<feature type="domain" description="Aminotransferase class I/classII large" evidence="6">
    <location>
        <begin position="31"/>
        <end position="374"/>
    </location>
</feature>
<dbReference type="GO" id="GO:0047804">
    <property type="term" value="F:cysteine-S-conjugate beta-lyase activity"/>
    <property type="evidence" value="ECO:0007669"/>
    <property type="project" value="UniProtKB-EC"/>
</dbReference>
<dbReference type="InterPro" id="IPR027619">
    <property type="entry name" value="C-S_lyase_PatB-like"/>
</dbReference>
<dbReference type="GeneID" id="77470873"/>
<evidence type="ECO:0000256" key="5">
    <source>
        <dbReference type="ARBA" id="ARBA00037974"/>
    </source>
</evidence>
<dbReference type="CDD" id="cd00609">
    <property type="entry name" value="AAT_like"/>
    <property type="match status" value="1"/>
</dbReference>
<dbReference type="InterPro" id="IPR051798">
    <property type="entry name" value="Class-II_PLP-Dep_Aminotrans"/>
</dbReference>
<dbReference type="Proteomes" id="UP000241201">
    <property type="component" value="Unassembled WGS sequence"/>
</dbReference>
<comment type="caution">
    <text evidence="7">The sequence shown here is derived from an EMBL/GenBank/DDBJ whole genome shotgun (WGS) entry which is preliminary data.</text>
</comment>